<dbReference type="eggNOG" id="COG2244">
    <property type="taxonomic scope" value="Bacteria"/>
</dbReference>
<keyword evidence="2" id="KW-1003">Cell membrane</keyword>
<accession>E1L4K9</accession>
<evidence type="ECO:0000256" key="4">
    <source>
        <dbReference type="ARBA" id="ARBA00022989"/>
    </source>
</evidence>
<feature type="transmembrane region" description="Helical" evidence="6">
    <location>
        <begin position="126"/>
        <end position="147"/>
    </location>
</feature>
<dbReference type="Pfam" id="PF01943">
    <property type="entry name" value="Polysacc_synt"/>
    <property type="match status" value="1"/>
</dbReference>
<evidence type="ECO:0000256" key="6">
    <source>
        <dbReference type="SAM" id="Phobius"/>
    </source>
</evidence>
<dbReference type="EMBL" id="AEDR01000016">
    <property type="protein sequence ID" value="EFL56720.1"/>
    <property type="molecule type" value="Genomic_DNA"/>
</dbReference>
<feature type="transmembrane region" description="Helical" evidence="6">
    <location>
        <begin position="376"/>
        <end position="395"/>
    </location>
</feature>
<keyword evidence="3 6" id="KW-0812">Transmembrane</keyword>
<evidence type="ECO:0000313" key="8">
    <source>
        <dbReference type="Proteomes" id="UP000004211"/>
    </source>
</evidence>
<dbReference type="PANTHER" id="PTHR30250">
    <property type="entry name" value="PST FAMILY PREDICTED COLANIC ACID TRANSPORTER"/>
    <property type="match status" value="1"/>
</dbReference>
<feature type="transmembrane region" description="Helical" evidence="6">
    <location>
        <begin position="432"/>
        <end position="456"/>
    </location>
</feature>
<feature type="transmembrane region" description="Helical" evidence="6">
    <location>
        <begin position="341"/>
        <end position="364"/>
    </location>
</feature>
<feature type="transmembrane region" description="Helical" evidence="6">
    <location>
        <begin position="247"/>
        <end position="269"/>
    </location>
</feature>
<dbReference type="GO" id="GO:0005886">
    <property type="term" value="C:plasma membrane"/>
    <property type="evidence" value="ECO:0007669"/>
    <property type="project" value="UniProtKB-SubCell"/>
</dbReference>
<feature type="transmembrane region" description="Helical" evidence="6">
    <location>
        <begin position="223"/>
        <end position="241"/>
    </location>
</feature>
<gene>
    <name evidence="7" type="ORF">HMPREF9321_0772</name>
</gene>
<sequence>MAQRKIGIGLSYINILLNAVLGFVYVPILLYYIGKNEYGLYQLVGSLIAYFSVMDFGMTAAVTRFYTKYKALNDRIGMENILAIAIYGFLGVTIICLIIGGATYYYLDIIFVNSMSSNELIEVRHIFLLLLFNIVVSLSTMVFKSVINAYERFLFLKGLETIQLIVQPILVVFILQQYPTAMAVAIIQTFLNIVLILARVYYCFVKLKIRIQFHYWDKELFLNFKRLALSVFIVTLIDQVFWKTNQIILGVIQGTAAVAVYSIASLIYMNYMALSTSISGVYLPYVTELVAKRRPMREISNLFIQIGRWQYYLLALVATGFIIFGKQFIQMWAGDGFSDAYWITIIIILPFTIDLIQNLGITILQAMNQYGLRAKVYFVIGVINLLGAIPLALLYGGIGCAVATGITMLIGNGLIMNYLYDKYIGIDIKQFWSQIARISIVVFACLVIGFVLNTILVSESKVIFLLKIIGYMILYGLSVYLFAMNLDEKRKVFSVVNKIFKVEI</sequence>
<proteinExistence type="predicted"/>
<comment type="caution">
    <text evidence="7">The sequence shown here is derived from an EMBL/GenBank/DDBJ whole genome shotgun (WGS) entry which is preliminary data.</text>
</comment>
<feature type="transmembrane region" description="Helical" evidence="6">
    <location>
        <begin position="12"/>
        <end position="34"/>
    </location>
</feature>
<feature type="transmembrane region" description="Helical" evidence="6">
    <location>
        <begin position="154"/>
        <end position="175"/>
    </location>
</feature>
<dbReference type="RefSeq" id="WP_005375938.1">
    <property type="nucleotide sequence ID" value="NZ_AEDR01000016.1"/>
</dbReference>
<feature type="transmembrane region" description="Helical" evidence="6">
    <location>
        <begin position="181"/>
        <end position="202"/>
    </location>
</feature>
<feature type="transmembrane region" description="Helical" evidence="6">
    <location>
        <begin position="82"/>
        <end position="106"/>
    </location>
</feature>
<evidence type="ECO:0000256" key="2">
    <source>
        <dbReference type="ARBA" id="ARBA00022475"/>
    </source>
</evidence>
<keyword evidence="4 6" id="KW-1133">Transmembrane helix</keyword>
<evidence type="ECO:0000256" key="3">
    <source>
        <dbReference type="ARBA" id="ARBA00022692"/>
    </source>
</evidence>
<dbReference type="PANTHER" id="PTHR30250:SF26">
    <property type="entry name" value="PSMA PROTEIN"/>
    <property type="match status" value="1"/>
</dbReference>
<feature type="transmembrane region" description="Helical" evidence="6">
    <location>
        <begin position="462"/>
        <end position="483"/>
    </location>
</feature>
<dbReference type="InterPro" id="IPR050833">
    <property type="entry name" value="Poly_Biosynth_Transport"/>
</dbReference>
<evidence type="ECO:0000256" key="1">
    <source>
        <dbReference type="ARBA" id="ARBA00004651"/>
    </source>
</evidence>
<protein>
    <submittedName>
        <fullName evidence="7">Polysaccharide biosynthesis protein</fullName>
    </submittedName>
</protein>
<organism evidence="7 8">
    <name type="scientific">Veillonella atypica ACS-049-V-Sch6</name>
    <dbReference type="NCBI Taxonomy" id="866776"/>
    <lineage>
        <taxon>Bacteria</taxon>
        <taxon>Bacillati</taxon>
        <taxon>Bacillota</taxon>
        <taxon>Negativicutes</taxon>
        <taxon>Veillonellales</taxon>
        <taxon>Veillonellaceae</taxon>
        <taxon>Veillonella</taxon>
    </lineage>
</organism>
<reference evidence="7 8" key="1">
    <citation type="submission" date="2010-08" db="EMBL/GenBank/DDBJ databases">
        <authorList>
            <person name="Durkin A.S."/>
            <person name="Madupu R."/>
            <person name="Torralba M."/>
            <person name="Gillis M."/>
            <person name="Methe B."/>
            <person name="Sutton G."/>
            <person name="Nelson K.E."/>
        </authorList>
    </citation>
    <scope>NUCLEOTIDE SEQUENCE [LARGE SCALE GENOMIC DNA]</scope>
    <source>
        <strain evidence="7 8">ACS-049-V-Sch6</strain>
    </source>
</reference>
<dbReference type="AlphaFoldDB" id="E1L4K9"/>
<evidence type="ECO:0000256" key="5">
    <source>
        <dbReference type="ARBA" id="ARBA00023136"/>
    </source>
</evidence>
<comment type="subcellular location">
    <subcellularLocation>
        <location evidence="1">Cell membrane</location>
        <topology evidence="1">Multi-pass membrane protein</topology>
    </subcellularLocation>
</comment>
<dbReference type="Proteomes" id="UP000004211">
    <property type="component" value="Unassembled WGS sequence"/>
</dbReference>
<evidence type="ECO:0000313" key="7">
    <source>
        <dbReference type="EMBL" id="EFL56720.1"/>
    </source>
</evidence>
<keyword evidence="5 6" id="KW-0472">Membrane</keyword>
<feature type="transmembrane region" description="Helical" evidence="6">
    <location>
        <begin position="401"/>
        <end position="420"/>
    </location>
</feature>
<dbReference type="InterPro" id="IPR002797">
    <property type="entry name" value="Polysacc_synth"/>
</dbReference>
<feature type="transmembrane region" description="Helical" evidence="6">
    <location>
        <begin position="311"/>
        <end position="329"/>
    </location>
</feature>
<feature type="transmembrane region" description="Helical" evidence="6">
    <location>
        <begin position="40"/>
        <end position="62"/>
    </location>
</feature>
<name>E1L4K9_9FIRM</name>